<dbReference type="InterPro" id="IPR021122">
    <property type="entry name" value="RNA_ligase_dom_REL/Rnl2"/>
</dbReference>
<evidence type="ECO:0000313" key="2">
    <source>
        <dbReference type="EMBL" id="KWA84156.1"/>
    </source>
</evidence>
<protein>
    <recommendedName>
        <fullName evidence="1">RNA ligase domain-containing protein</fullName>
    </recommendedName>
</protein>
<name>A0A106QC71_9BURK</name>
<dbReference type="EMBL" id="LPHD01000049">
    <property type="protein sequence ID" value="KWA84156.1"/>
    <property type="molecule type" value="Genomic_DNA"/>
</dbReference>
<dbReference type="Proteomes" id="UP000060630">
    <property type="component" value="Unassembled WGS sequence"/>
</dbReference>
<dbReference type="Gene3D" id="3.30.470.30">
    <property type="entry name" value="DNA ligase/mRNA capping enzyme"/>
    <property type="match status" value="1"/>
</dbReference>
<sequence>MILRKYSSIEQFRHIVADVIHRAEYVGQDANDEPMYDPGRPKPVLTFRGTVKLHGSNLGVAFDLLSGAVAAQSKERLLTVKDDNFGFAAWVASPEGAADLEQLRRLMLVVAADQVDQPLIACRAFGEWCGPKVNSKTAIGQLPLRWVLFGLLVTTSEGKETWLSVERVATEWAFQRNEVPSLIHFITDYPQYSLDIDFNDPAASLEPLERLTLEVEAECPVAKALGLSGIGEGIVWECCDSKYGRLVFKTKGAKHKGTKNSGLVQIEPEVLASIDAFMDAVLTDSRLEQAYDIIRADHGEVNGEHLGLFLKWVGQDVMKEEADTLEASGLERKQVMGRVNQQAKRWLQTRLAEG</sequence>
<accession>A0A106QC71</accession>
<feature type="domain" description="RNA ligase" evidence="1">
    <location>
        <begin position="48"/>
        <end position="250"/>
    </location>
</feature>
<organism evidence="2 3">
    <name type="scientific">Burkholderia ubonensis</name>
    <dbReference type="NCBI Taxonomy" id="101571"/>
    <lineage>
        <taxon>Bacteria</taxon>
        <taxon>Pseudomonadati</taxon>
        <taxon>Pseudomonadota</taxon>
        <taxon>Betaproteobacteria</taxon>
        <taxon>Burkholderiales</taxon>
        <taxon>Burkholderiaceae</taxon>
        <taxon>Burkholderia</taxon>
        <taxon>Burkholderia cepacia complex</taxon>
    </lineage>
</organism>
<dbReference type="AlphaFoldDB" id="A0A106QC71"/>
<dbReference type="RefSeq" id="WP_060192553.1">
    <property type="nucleotide sequence ID" value="NZ_LPHD01000049.1"/>
</dbReference>
<dbReference type="Pfam" id="PF09414">
    <property type="entry name" value="RNA_ligase"/>
    <property type="match status" value="1"/>
</dbReference>
<proteinExistence type="predicted"/>
<gene>
    <name evidence="2" type="ORF">WL29_22600</name>
</gene>
<comment type="caution">
    <text evidence="2">The sequence shown here is derived from an EMBL/GenBank/DDBJ whole genome shotgun (WGS) entry which is preliminary data.</text>
</comment>
<evidence type="ECO:0000259" key="1">
    <source>
        <dbReference type="Pfam" id="PF09414"/>
    </source>
</evidence>
<dbReference type="SUPFAM" id="SSF56091">
    <property type="entry name" value="DNA ligase/mRNA capping enzyme, catalytic domain"/>
    <property type="match status" value="1"/>
</dbReference>
<evidence type="ECO:0000313" key="3">
    <source>
        <dbReference type="Proteomes" id="UP000060630"/>
    </source>
</evidence>
<reference evidence="2 3" key="1">
    <citation type="submission" date="2015-11" db="EMBL/GenBank/DDBJ databases">
        <title>Expanding the genomic diversity of Burkholderia species for the development of highly accurate diagnostics.</title>
        <authorList>
            <person name="Sahl J."/>
            <person name="Keim P."/>
            <person name="Wagner D."/>
        </authorList>
    </citation>
    <scope>NUCLEOTIDE SEQUENCE [LARGE SCALE GENOMIC DNA]</scope>
    <source>
        <strain evidence="2 3">MSMB2087WGS</strain>
    </source>
</reference>